<dbReference type="InParanoid" id="G3ADY8"/>
<feature type="region of interest" description="Disordered" evidence="1">
    <location>
        <begin position="1"/>
        <end position="27"/>
    </location>
</feature>
<reference evidence="2 3" key="1">
    <citation type="journal article" date="2011" name="Proc. Natl. Acad. Sci. U.S.A.">
        <title>Comparative genomics of xylose-fermenting fungi for enhanced biofuel production.</title>
        <authorList>
            <person name="Wohlbach D.J."/>
            <person name="Kuo A."/>
            <person name="Sato T.K."/>
            <person name="Potts K.M."/>
            <person name="Salamov A.A."/>
            <person name="LaButti K.M."/>
            <person name="Sun H."/>
            <person name="Clum A."/>
            <person name="Pangilinan J.L."/>
            <person name="Lindquist E.A."/>
            <person name="Lucas S."/>
            <person name="Lapidus A."/>
            <person name="Jin M."/>
            <person name="Gunawan C."/>
            <person name="Balan V."/>
            <person name="Dale B.E."/>
            <person name="Jeffries T.W."/>
            <person name="Zinkel R."/>
            <person name="Barry K.W."/>
            <person name="Grigoriev I.V."/>
            <person name="Gasch A.P."/>
        </authorList>
    </citation>
    <scope>NUCLEOTIDE SEQUENCE [LARGE SCALE GENOMIC DNA]</scope>
    <source>
        <strain evidence="3">NRRL Y-27907 / 11-Y1</strain>
    </source>
</reference>
<accession>G3ADY8</accession>
<dbReference type="HOGENOM" id="CLU_022377_0_0_1"/>
<protein>
    <submittedName>
        <fullName evidence="2">Uncharacterized protein</fullName>
    </submittedName>
</protein>
<dbReference type="KEGG" id="spaa:SPAPADRAFT_57774"/>
<dbReference type="GeneID" id="18872190"/>
<dbReference type="STRING" id="619300.G3ADY8"/>
<feature type="compositionally biased region" description="Low complexity" evidence="1">
    <location>
        <begin position="9"/>
        <end position="25"/>
    </location>
</feature>
<dbReference type="RefSeq" id="XP_007372124.1">
    <property type="nucleotide sequence ID" value="XM_007372062.1"/>
</dbReference>
<dbReference type="OMA" id="FPACKYL"/>
<dbReference type="EMBL" id="GL996499">
    <property type="protein sequence ID" value="EGW34712.1"/>
    <property type="molecule type" value="Genomic_DNA"/>
</dbReference>
<evidence type="ECO:0000256" key="1">
    <source>
        <dbReference type="SAM" id="MobiDB-lite"/>
    </source>
</evidence>
<gene>
    <name evidence="2" type="ORF">SPAPADRAFT_57774</name>
</gene>
<evidence type="ECO:0000313" key="2">
    <source>
        <dbReference type="EMBL" id="EGW34712.1"/>
    </source>
</evidence>
<organism evidence="3">
    <name type="scientific">Spathaspora passalidarum (strain NRRL Y-27907 / 11-Y1)</name>
    <dbReference type="NCBI Taxonomy" id="619300"/>
    <lineage>
        <taxon>Eukaryota</taxon>
        <taxon>Fungi</taxon>
        <taxon>Dikarya</taxon>
        <taxon>Ascomycota</taxon>
        <taxon>Saccharomycotina</taxon>
        <taxon>Pichiomycetes</taxon>
        <taxon>Debaryomycetaceae</taxon>
        <taxon>Spathaspora</taxon>
    </lineage>
</organism>
<keyword evidence="3" id="KW-1185">Reference proteome</keyword>
<dbReference type="eggNOG" id="ENOG502SAYY">
    <property type="taxonomic scope" value="Eukaryota"/>
</dbReference>
<evidence type="ECO:0000313" key="3">
    <source>
        <dbReference type="Proteomes" id="UP000000709"/>
    </source>
</evidence>
<name>G3ADY8_SPAPN</name>
<sequence length="542" mass="63918">MSDEISRDQSPQQQFQSPKQQYQSPKMLPNGIKQTMHFTSIISRFKRKITLEDVNARAVADLTHHGVLGKVNLLDLLSDMILELPKKKDSDVLAQAYVCLGEAIILNIFRRRQKYMTNFLYTNSINSLNQSCLERHGYCESRIRSLFVDLSTKKNFLTHDEMSNLSEVLAYSSYLMTFAVLMMKFGAQSYFHSCKGVITTFEEYTIYMMERNLQPISTVSFLMNNLQYNIVSINIPSYNPQFIFEIESNVRCLDFIFNNSFTFQDESISLRFQLILLRDENYVTTYPPVVIYEIFKEWHTIFPSEAMTYTLFKNDAHSVEAVFLNALSTTFYMYYFAVAASLDALFPACKYLYGMSFMVPTNKFFIKREIMALDKENPYIQGLLRFDCRLQGHIYYASRVFAFFRRRYVFYHNNVKWSNPYDDLTDETRFETRVIKNTEIPIKSFNTTLIRPEHYPTTKGSVNFNSLTFTREDESMMHNAYSRNIETLNFDETFVLQYDCETMLLLRDYRPPDITNNDRPRLEIKDINQYYEDRTKILNSLS</sequence>
<dbReference type="AlphaFoldDB" id="G3ADY8"/>
<dbReference type="OrthoDB" id="4937900at2759"/>
<proteinExistence type="predicted"/>
<dbReference type="Proteomes" id="UP000000709">
    <property type="component" value="Unassembled WGS sequence"/>
</dbReference>